<comment type="subcellular location">
    <subcellularLocation>
        <location evidence="1">Cell membrane</location>
        <topology evidence="1">Multi-pass membrane protein</topology>
    </subcellularLocation>
</comment>
<reference evidence="9 10" key="1">
    <citation type="submission" date="2019-04" db="EMBL/GenBank/DDBJ databases">
        <authorList>
            <person name="Liu Q."/>
            <person name="Xin Y.-H."/>
        </authorList>
    </citation>
    <scope>NUCLEOTIDE SEQUENCE [LARGE SCALE GENOMIC DNA]</scope>
    <source>
        <strain evidence="9 10">AM23</strain>
    </source>
</reference>
<evidence type="ECO:0000256" key="3">
    <source>
        <dbReference type="ARBA" id="ARBA00022448"/>
    </source>
</evidence>
<feature type="transmembrane region" description="Helical" evidence="8">
    <location>
        <begin position="189"/>
        <end position="208"/>
    </location>
</feature>
<feature type="transmembrane region" description="Helical" evidence="8">
    <location>
        <begin position="83"/>
        <end position="104"/>
    </location>
</feature>
<keyword evidence="4" id="KW-1003">Cell membrane</keyword>
<dbReference type="CDD" id="cd06550">
    <property type="entry name" value="TM_ABC_iron-siderophores_like"/>
    <property type="match status" value="1"/>
</dbReference>
<evidence type="ECO:0000256" key="8">
    <source>
        <dbReference type="SAM" id="Phobius"/>
    </source>
</evidence>
<dbReference type="PANTHER" id="PTHR30472:SF19">
    <property type="entry name" value="PETROBACTIN IMPORT SYSTEM PERMEASE PROTEIN YCLO"/>
    <property type="match status" value="1"/>
</dbReference>
<dbReference type="Proteomes" id="UP000305233">
    <property type="component" value="Unassembled WGS sequence"/>
</dbReference>
<evidence type="ECO:0000256" key="7">
    <source>
        <dbReference type="ARBA" id="ARBA00023136"/>
    </source>
</evidence>
<feature type="transmembrane region" description="Helical" evidence="8">
    <location>
        <begin position="18"/>
        <end position="39"/>
    </location>
</feature>
<dbReference type="GO" id="GO:0022857">
    <property type="term" value="F:transmembrane transporter activity"/>
    <property type="evidence" value="ECO:0007669"/>
    <property type="project" value="InterPro"/>
</dbReference>
<evidence type="ECO:0000313" key="10">
    <source>
        <dbReference type="Proteomes" id="UP000305233"/>
    </source>
</evidence>
<sequence>MALTQSVRKPVRSVPPSVWLVILGVAALALIIAFMVVGIEGSPAYVLPRRLNRVGAMVLVAIAVAVSTILFQTVTGNRILTPSIMGLDALYILIQTALVFLLGGQALLSLGSPLRFVIEVALMIGFSWLLYRWLFLGSGRSLHLLLLVGIVFGVFFRGVSTLLQRLMDPSEFIILQGLFFASFNRVDPTLLLLSAVVVAGLCIPAWRLRHRLDVLALGRDSAVSLGIDYRRTVTLVLVICSVLVAVSTALVGPVTFFGLLVSALAYQLCNRFHHAAVLPIAVLLGIVALVGGQLVLEQVFEFDTALSIVIEFVGGIVFLVLLLKGRVR</sequence>
<protein>
    <submittedName>
        <fullName evidence="9">Enterobactin ABC transporter permease</fullName>
    </submittedName>
</protein>
<evidence type="ECO:0000256" key="2">
    <source>
        <dbReference type="ARBA" id="ARBA00007935"/>
    </source>
</evidence>
<dbReference type="AlphaFoldDB" id="A0A4S5E2C3"/>
<evidence type="ECO:0000256" key="6">
    <source>
        <dbReference type="ARBA" id="ARBA00022989"/>
    </source>
</evidence>
<keyword evidence="6 8" id="KW-1133">Transmembrane helix</keyword>
<proteinExistence type="inferred from homology"/>
<dbReference type="GO" id="GO:0033214">
    <property type="term" value="P:siderophore-iron import into cell"/>
    <property type="evidence" value="ECO:0007669"/>
    <property type="project" value="TreeGrafter"/>
</dbReference>
<feature type="transmembrane region" description="Helical" evidence="8">
    <location>
        <begin position="141"/>
        <end position="159"/>
    </location>
</feature>
<dbReference type="Gene3D" id="1.10.3470.10">
    <property type="entry name" value="ABC transporter involved in vitamin B12 uptake, BtuC"/>
    <property type="match status" value="1"/>
</dbReference>
<comment type="caution">
    <text evidence="9">The sequence shown here is derived from an EMBL/GenBank/DDBJ whole genome shotgun (WGS) entry which is preliminary data.</text>
</comment>
<accession>A0A4S5E2C3</accession>
<dbReference type="PANTHER" id="PTHR30472">
    <property type="entry name" value="FERRIC ENTEROBACTIN TRANSPORT SYSTEM PERMEASE PROTEIN"/>
    <property type="match status" value="1"/>
</dbReference>
<dbReference type="GO" id="GO:0005886">
    <property type="term" value="C:plasma membrane"/>
    <property type="evidence" value="ECO:0007669"/>
    <property type="project" value="UniProtKB-SubCell"/>
</dbReference>
<feature type="transmembrane region" description="Helical" evidence="8">
    <location>
        <begin position="302"/>
        <end position="323"/>
    </location>
</feature>
<evidence type="ECO:0000256" key="5">
    <source>
        <dbReference type="ARBA" id="ARBA00022692"/>
    </source>
</evidence>
<dbReference type="EMBL" id="SSWH01000011">
    <property type="protein sequence ID" value="THJ65534.1"/>
    <property type="molecule type" value="Genomic_DNA"/>
</dbReference>
<comment type="similarity">
    <text evidence="2">Belongs to the binding-protein-dependent transport system permease family. FecCD subfamily.</text>
</comment>
<evidence type="ECO:0000256" key="1">
    <source>
        <dbReference type="ARBA" id="ARBA00004651"/>
    </source>
</evidence>
<feature type="transmembrane region" description="Helical" evidence="8">
    <location>
        <begin position="51"/>
        <end position="71"/>
    </location>
</feature>
<organism evidence="9 10">
    <name type="scientific">Arthrobacter echini</name>
    <dbReference type="NCBI Taxonomy" id="1529066"/>
    <lineage>
        <taxon>Bacteria</taxon>
        <taxon>Bacillati</taxon>
        <taxon>Actinomycetota</taxon>
        <taxon>Actinomycetes</taxon>
        <taxon>Micrococcales</taxon>
        <taxon>Micrococcaceae</taxon>
        <taxon>Arthrobacter</taxon>
    </lineage>
</organism>
<feature type="transmembrane region" description="Helical" evidence="8">
    <location>
        <begin position="276"/>
        <end position="296"/>
    </location>
</feature>
<keyword evidence="10" id="KW-1185">Reference proteome</keyword>
<feature type="transmembrane region" description="Helical" evidence="8">
    <location>
        <begin position="229"/>
        <end position="246"/>
    </location>
</feature>
<name>A0A4S5E2C3_9MICC</name>
<evidence type="ECO:0000313" key="9">
    <source>
        <dbReference type="EMBL" id="THJ65534.1"/>
    </source>
</evidence>
<gene>
    <name evidence="9" type="ORF">E8P82_12140</name>
</gene>
<dbReference type="InterPro" id="IPR000522">
    <property type="entry name" value="ABC_transptr_permease_BtuC"/>
</dbReference>
<dbReference type="OrthoDB" id="9796260at2"/>
<keyword evidence="7 8" id="KW-0472">Membrane</keyword>
<dbReference type="InterPro" id="IPR037294">
    <property type="entry name" value="ABC_BtuC-like"/>
</dbReference>
<dbReference type="Pfam" id="PF01032">
    <property type="entry name" value="FecCD"/>
    <property type="match status" value="1"/>
</dbReference>
<dbReference type="SUPFAM" id="SSF81345">
    <property type="entry name" value="ABC transporter involved in vitamin B12 uptake, BtuC"/>
    <property type="match status" value="1"/>
</dbReference>
<evidence type="ECO:0000256" key="4">
    <source>
        <dbReference type="ARBA" id="ARBA00022475"/>
    </source>
</evidence>
<keyword evidence="5 8" id="KW-0812">Transmembrane</keyword>
<feature type="transmembrane region" description="Helical" evidence="8">
    <location>
        <begin position="116"/>
        <end position="135"/>
    </location>
</feature>
<keyword evidence="3" id="KW-0813">Transport</keyword>